<dbReference type="Pfam" id="PF22456">
    <property type="entry name" value="PqqF-like_C_4"/>
    <property type="match status" value="1"/>
</dbReference>
<dbReference type="Pfam" id="PF22455">
    <property type="entry name" value="PqqF_C_3"/>
    <property type="match status" value="1"/>
</dbReference>
<dbReference type="Pfam" id="PF05193">
    <property type="entry name" value="Peptidase_M16_C"/>
    <property type="match status" value="1"/>
</dbReference>
<dbReference type="PROSITE" id="PS00143">
    <property type="entry name" value="INSULINASE"/>
    <property type="match status" value="1"/>
</dbReference>
<keyword evidence="9" id="KW-0884">PQQ biosynthesis</keyword>
<reference evidence="19 20" key="1">
    <citation type="submission" date="2024-01" db="EMBL/GenBank/DDBJ databases">
        <title>Unpublished Manusciprt.</title>
        <authorList>
            <person name="Duman M."/>
            <person name="Valdes E.G."/>
            <person name="Ajmi N."/>
            <person name="Altun S."/>
            <person name="Saticioglu I.B."/>
        </authorList>
    </citation>
    <scope>NUCLEOTIDE SEQUENCE [LARGE SCALE GENOMIC DNA]</scope>
    <source>
        <strain evidence="19 20">148P</strain>
    </source>
</reference>
<gene>
    <name evidence="19" type="primary">pqqF</name>
    <name evidence="19" type="ORF">V0R50_09780</name>
</gene>
<keyword evidence="5" id="KW-0645">Protease</keyword>
<evidence type="ECO:0000256" key="14">
    <source>
        <dbReference type="SAM" id="MobiDB-lite"/>
    </source>
</evidence>
<organism evidence="19 20">
    <name type="scientific">Pseudomonas ulcerans</name>
    <dbReference type="NCBI Taxonomy" id="3115852"/>
    <lineage>
        <taxon>Bacteria</taxon>
        <taxon>Pseudomonadati</taxon>
        <taxon>Pseudomonadota</taxon>
        <taxon>Gammaproteobacteria</taxon>
        <taxon>Pseudomonadales</taxon>
        <taxon>Pseudomonadaceae</taxon>
        <taxon>Pseudomonas</taxon>
    </lineage>
</organism>
<evidence type="ECO:0000256" key="11">
    <source>
        <dbReference type="ARBA" id="ARBA00024932"/>
    </source>
</evidence>
<accession>A0ABU7HPQ2</accession>
<evidence type="ECO:0000256" key="3">
    <source>
        <dbReference type="ARBA" id="ARBA00007261"/>
    </source>
</evidence>
<dbReference type="InterPro" id="IPR007863">
    <property type="entry name" value="Peptidase_M16_C"/>
</dbReference>
<keyword evidence="10" id="KW-0482">Metalloprotease</keyword>
<dbReference type="InterPro" id="IPR054733">
    <property type="entry name" value="PqqF_C_3"/>
</dbReference>
<evidence type="ECO:0000259" key="16">
    <source>
        <dbReference type="Pfam" id="PF05193"/>
    </source>
</evidence>
<keyword evidence="8" id="KW-0862">Zinc</keyword>
<evidence type="ECO:0000313" key="19">
    <source>
        <dbReference type="EMBL" id="MEE1933510.1"/>
    </source>
</evidence>
<feature type="domain" description="Coenzyme PQQ synthesis protein F-like C-terminal lobe" evidence="18">
    <location>
        <begin position="572"/>
        <end position="652"/>
    </location>
</feature>
<dbReference type="Proteomes" id="UP001335100">
    <property type="component" value="Unassembled WGS sequence"/>
</dbReference>
<evidence type="ECO:0000256" key="13">
    <source>
        <dbReference type="RuleBase" id="RU004447"/>
    </source>
</evidence>
<evidence type="ECO:0000256" key="1">
    <source>
        <dbReference type="ARBA" id="ARBA00001947"/>
    </source>
</evidence>
<feature type="domain" description="Coenzyme PQQ synthesis protein F C-terminal lobe" evidence="17">
    <location>
        <begin position="412"/>
        <end position="505"/>
    </location>
</feature>
<comment type="function">
    <text evidence="11">Required for coenzyme pyrroloquinoline quinone (PQQ) biosynthesis. It is thought that this protein is a protease that cleaves peptides bond in a small peptide (gene pqqA), providing the glutamate and tyrosine residues which are necessary for the synthesis of PQQ.</text>
</comment>
<evidence type="ECO:0000256" key="10">
    <source>
        <dbReference type="ARBA" id="ARBA00023049"/>
    </source>
</evidence>
<dbReference type="Pfam" id="PF00675">
    <property type="entry name" value="Peptidase_M16"/>
    <property type="match status" value="1"/>
</dbReference>
<keyword evidence="20" id="KW-1185">Reference proteome</keyword>
<feature type="region of interest" description="Disordered" evidence="14">
    <location>
        <begin position="355"/>
        <end position="374"/>
    </location>
</feature>
<evidence type="ECO:0000259" key="15">
    <source>
        <dbReference type="Pfam" id="PF00675"/>
    </source>
</evidence>
<evidence type="ECO:0000259" key="17">
    <source>
        <dbReference type="Pfam" id="PF22455"/>
    </source>
</evidence>
<evidence type="ECO:0000256" key="8">
    <source>
        <dbReference type="ARBA" id="ARBA00022833"/>
    </source>
</evidence>
<comment type="pathway">
    <text evidence="2">Cofactor biosynthesis; pyrroloquinoline quinone biosynthesis.</text>
</comment>
<evidence type="ECO:0000259" key="18">
    <source>
        <dbReference type="Pfam" id="PF22456"/>
    </source>
</evidence>
<evidence type="ECO:0000313" key="20">
    <source>
        <dbReference type="Proteomes" id="UP001335100"/>
    </source>
</evidence>
<dbReference type="PANTHER" id="PTHR43690:SF18">
    <property type="entry name" value="INSULIN-DEGRADING ENZYME-RELATED"/>
    <property type="match status" value="1"/>
</dbReference>
<dbReference type="RefSeq" id="WP_330074343.1">
    <property type="nucleotide sequence ID" value="NZ_JAZDQJ010000008.1"/>
</dbReference>
<proteinExistence type="inferred from homology"/>
<evidence type="ECO:0000256" key="12">
    <source>
        <dbReference type="ARBA" id="ARBA00030977"/>
    </source>
</evidence>
<evidence type="ECO:0000256" key="9">
    <source>
        <dbReference type="ARBA" id="ARBA00022905"/>
    </source>
</evidence>
<sequence>MSSPLQYLTLSNGLRARLCHAPHLKRCAAAVRVQAGSHDAPATYPGLAHFLEHLFFLGTTRFPVEDGLMRFVQRQGGQLNATTRERHTEFFFEVPLSALPGALERLCDMLANPVLTLERQRAEREVIHAEWVAWSGNAEAQREYALLRSVSAQHPLAGFHAGNRESLPIDEPAFQEALADFHRRFYQAGQMLLSLSGPQPPEALAALAQKFGGLFATGSTVVQTAPPPLLDRPLDPEQIPGQLDLLVAFEDLPADANLDYYLAGIADSRPGGLVHELRARGWLEHFSATALYRFAGQALLQVKAKLSSTADREEVEKLIHDWLAFFGTADHRELLLEHERLQAIRSPGALELARRDEGVSTVPKHPGTSRHPWQLPAPEPLLTAVIPATASTPVPPGLVVSPVLPASRNFAALYLRWQAGHLGDVLKPLAERASRAGVELQWTRSASTWQLRCSGSPAPVLAVIGQALAILEHPAPASEPHEPRLIPIRQLMQQLPHLLAPANAPGWTALATGFDNQAQNALNQLLARLDDKPQQPVPPPRLPAGWYPSGDTGDEQALLLFSPVANEAAGRLLAQLIQGPFYQRLRSELQLGYAVFSAFRQIQGHNGLMFGVQSPSASHGEILDHLRDFLARPAPLLDASRDTLAAQFHEPLMPNAEVAEWLWQAHLAGNQLADPDVLAARIEQLQQHDIDRAWADLASETHWLILANGPAPG</sequence>
<comment type="cofactor">
    <cofactor evidence="1">
        <name>Zn(2+)</name>
        <dbReference type="ChEBI" id="CHEBI:29105"/>
    </cofactor>
</comment>
<name>A0ABU7HPQ2_9PSED</name>
<dbReference type="NCBIfam" id="TIGR02110">
    <property type="entry name" value="PQQ_syn_pqqF"/>
    <property type="match status" value="1"/>
</dbReference>
<dbReference type="InterPro" id="IPR011765">
    <property type="entry name" value="Pept_M16_N"/>
</dbReference>
<keyword evidence="6" id="KW-0479">Metal-binding</keyword>
<dbReference type="InterPro" id="IPR011844">
    <property type="entry name" value="PQQ_synth_PqqF"/>
</dbReference>
<feature type="domain" description="Peptidase M16 C-terminal" evidence="16">
    <location>
        <begin position="176"/>
        <end position="324"/>
    </location>
</feature>
<evidence type="ECO:0000256" key="2">
    <source>
        <dbReference type="ARBA" id="ARBA00004886"/>
    </source>
</evidence>
<dbReference type="InterPro" id="IPR011249">
    <property type="entry name" value="Metalloenz_LuxS/M16"/>
</dbReference>
<dbReference type="InterPro" id="IPR054734">
    <property type="entry name" value="PqqF-like_C_4"/>
</dbReference>
<dbReference type="InterPro" id="IPR001431">
    <property type="entry name" value="Pept_M16_Zn_BS"/>
</dbReference>
<dbReference type="GO" id="GO:0016787">
    <property type="term" value="F:hydrolase activity"/>
    <property type="evidence" value="ECO:0007669"/>
    <property type="project" value="UniProtKB-KW"/>
</dbReference>
<dbReference type="SUPFAM" id="SSF63411">
    <property type="entry name" value="LuxS/MPP-like metallohydrolase"/>
    <property type="match status" value="2"/>
</dbReference>
<dbReference type="PANTHER" id="PTHR43690">
    <property type="entry name" value="NARDILYSIN"/>
    <property type="match status" value="1"/>
</dbReference>
<dbReference type="Gene3D" id="3.30.830.10">
    <property type="entry name" value="Metalloenzyme, LuxS/M16 peptidase-like"/>
    <property type="match status" value="2"/>
</dbReference>
<feature type="domain" description="Peptidase M16 N-terminal" evidence="15">
    <location>
        <begin position="21"/>
        <end position="152"/>
    </location>
</feature>
<evidence type="ECO:0000256" key="5">
    <source>
        <dbReference type="ARBA" id="ARBA00022670"/>
    </source>
</evidence>
<dbReference type="InterPro" id="IPR050626">
    <property type="entry name" value="Peptidase_M16"/>
</dbReference>
<protein>
    <recommendedName>
        <fullName evidence="4">Coenzyme PQQ synthesis protein F</fullName>
    </recommendedName>
    <alternativeName>
        <fullName evidence="12">Pyrroloquinoline quinone biosynthesis protein F</fullName>
    </alternativeName>
</protein>
<evidence type="ECO:0000256" key="4">
    <source>
        <dbReference type="ARBA" id="ARBA00015088"/>
    </source>
</evidence>
<evidence type="ECO:0000256" key="6">
    <source>
        <dbReference type="ARBA" id="ARBA00022723"/>
    </source>
</evidence>
<comment type="similarity">
    <text evidence="3 13">Belongs to the peptidase M16 family.</text>
</comment>
<dbReference type="EMBL" id="JAZDQJ010000008">
    <property type="protein sequence ID" value="MEE1933510.1"/>
    <property type="molecule type" value="Genomic_DNA"/>
</dbReference>
<comment type="caution">
    <text evidence="19">The sequence shown here is derived from an EMBL/GenBank/DDBJ whole genome shotgun (WGS) entry which is preliminary data.</text>
</comment>
<evidence type="ECO:0000256" key="7">
    <source>
        <dbReference type="ARBA" id="ARBA00022801"/>
    </source>
</evidence>
<keyword evidence="7 19" id="KW-0378">Hydrolase</keyword>